<feature type="transmembrane region" description="Helical" evidence="6">
    <location>
        <begin position="142"/>
        <end position="161"/>
    </location>
</feature>
<feature type="transmembrane region" description="Helical" evidence="6">
    <location>
        <begin position="345"/>
        <end position="365"/>
    </location>
</feature>
<dbReference type="InterPro" id="IPR050833">
    <property type="entry name" value="Poly_Biosynth_Transport"/>
</dbReference>
<evidence type="ECO:0000256" key="6">
    <source>
        <dbReference type="SAM" id="Phobius"/>
    </source>
</evidence>
<keyword evidence="4 6" id="KW-1133">Transmembrane helix</keyword>
<feature type="transmembrane region" description="Helical" evidence="6">
    <location>
        <begin position="208"/>
        <end position="227"/>
    </location>
</feature>
<sequence length="399" mass="41781">MSGTRGRALLVTASRFGTIGINALVGVCTARALTVPDRGSLALSITLASFLSLVFTAGPDTATLRAGNGPARKAAVGLAFRQVKLTAMAAIVCAALVLTLRPGMVMGLNNTELLVSLGLAPVLTLNQLLGNCVLSCGQVVRWALANVLSISVYAVLALVLFLNNVSFPSAFVVSLGIGYIFSMTLLLRHTWTDRGGFKSSESKILRRAGRATFVTTIVQLLLLRVQLPLLVVLSGPAAAGLLSVSLPITELLLIAPVAISSVLLPEYHESSARADLVATHARKTVYLTALCAIGVAASAPLVPWAYGRDYAGSVWPILVIAPSMIAFAYARVLQSAMFARDHFKPVTVASALALVVSILLQVILSPRYSELGAALAIAGAYITFAAAMGVSFRRLRANA</sequence>
<evidence type="ECO:0000256" key="1">
    <source>
        <dbReference type="ARBA" id="ARBA00004651"/>
    </source>
</evidence>
<feature type="transmembrane region" description="Helical" evidence="6">
    <location>
        <begin position="39"/>
        <end position="57"/>
    </location>
</feature>
<evidence type="ECO:0000256" key="2">
    <source>
        <dbReference type="ARBA" id="ARBA00022475"/>
    </source>
</evidence>
<keyword evidence="2" id="KW-1003">Cell membrane</keyword>
<comment type="subcellular location">
    <subcellularLocation>
        <location evidence="1">Cell membrane</location>
        <topology evidence="1">Multi-pass membrane protein</topology>
    </subcellularLocation>
</comment>
<feature type="transmembrane region" description="Helical" evidence="6">
    <location>
        <begin position="239"/>
        <end position="264"/>
    </location>
</feature>
<feature type="transmembrane region" description="Helical" evidence="6">
    <location>
        <begin position="12"/>
        <end position="33"/>
    </location>
</feature>
<feature type="transmembrane region" description="Helical" evidence="6">
    <location>
        <begin position="78"/>
        <end position="101"/>
    </location>
</feature>
<evidence type="ECO:0000313" key="8">
    <source>
        <dbReference type="Proteomes" id="UP001501468"/>
    </source>
</evidence>
<reference evidence="8" key="1">
    <citation type="journal article" date="2019" name="Int. J. Syst. Evol. Microbiol.">
        <title>The Global Catalogue of Microorganisms (GCM) 10K type strain sequencing project: providing services to taxonomists for standard genome sequencing and annotation.</title>
        <authorList>
            <consortium name="The Broad Institute Genomics Platform"/>
            <consortium name="The Broad Institute Genome Sequencing Center for Infectious Disease"/>
            <person name="Wu L."/>
            <person name="Ma J."/>
        </authorList>
    </citation>
    <scope>NUCLEOTIDE SEQUENCE [LARGE SCALE GENOMIC DNA]</scope>
    <source>
        <strain evidence="8">JCM 17125</strain>
    </source>
</reference>
<dbReference type="EMBL" id="BAABDC010000005">
    <property type="protein sequence ID" value="GAA3711996.1"/>
    <property type="molecule type" value="Genomic_DNA"/>
</dbReference>
<feature type="transmembrane region" description="Helical" evidence="6">
    <location>
        <begin position="167"/>
        <end position="187"/>
    </location>
</feature>
<keyword evidence="3 6" id="KW-0812">Transmembrane</keyword>
<protein>
    <recommendedName>
        <fullName evidence="9">Polysaccharide biosynthesis protein</fullName>
    </recommendedName>
</protein>
<evidence type="ECO:0008006" key="9">
    <source>
        <dbReference type="Google" id="ProtNLM"/>
    </source>
</evidence>
<proteinExistence type="predicted"/>
<evidence type="ECO:0000313" key="7">
    <source>
        <dbReference type="EMBL" id="GAA3711996.1"/>
    </source>
</evidence>
<dbReference type="PANTHER" id="PTHR30250">
    <property type="entry name" value="PST FAMILY PREDICTED COLANIC ACID TRANSPORTER"/>
    <property type="match status" value="1"/>
</dbReference>
<keyword evidence="5 6" id="KW-0472">Membrane</keyword>
<accession>A0ABP7E0S6</accession>
<dbReference type="Proteomes" id="UP001501468">
    <property type="component" value="Unassembled WGS sequence"/>
</dbReference>
<feature type="transmembrane region" description="Helical" evidence="6">
    <location>
        <begin position="371"/>
        <end position="392"/>
    </location>
</feature>
<feature type="transmembrane region" description="Helical" evidence="6">
    <location>
        <begin position="113"/>
        <end position="130"/>
    </location>
</feature>
<comment type="caution">
    <text evidence="7">The sequence shown here is derived from an EMBL/GenBank/DDBJ whole genome shotgun (WGS) entry which is preliminary data.</text>
</comment>
<gene>
    <name evidence="7" type="ORF">GCM10022399_31010</name>
</gene>
<organism evidence="7 8">
    <name type="scientific">Terrabacter ginsenosidimutans</name>
    <dbReference type="NCBI Taxonomy" id="490575"/>
    <lineage>
        <taxon>Bacteria</taxon>
        <taxon>Bacillati</taxon>
        <taxon>Actinomycetota</taxon>
        <taxon>Actinomycetes</taxon>
        <taxon>Micrococcales</taxon>
        <taxon>Intrasporangiaceae</taxon>
        <taxon>Terrabacter</taxon>
    </lineage>
</organism>
<feature type="transmembrane region" description="Helical" evidence="6">
    <location>
        <begin position="285"/>
        <end position="306"/>
    </location>
</feature>
<keyword evidence="8" id="KW-1185">Reference proteome</keyword>
<evidence type="ECO:0000256" key="5">
    <source>
        <dbReference type="ARBA" id="ARBA00023136"/>
    </source>
</evidence>
<evidence type="ECO:0000256" key="3">
    <source>
        <dbReference type="ARBA" id="ARBA00022692"/>
    </source>
</evidence>
<evidence type="ECO:0000256" key="4">
    <source>
        <dbReference type="ARBA" id="ARBA00022989"/>
    </source>
</evidence>
<name>A0ABP7E0S6_9MICO</name>
<dbReference type="PANTHER" id="PTHR30250:SF11">
    <property type="entry name" value="O-ANTIGEN TRANSPORTER-RELATED"/>
    <property type="match status" value="1"/>
</dbReference>
<feature type="transmembrane region" description="Helical" evidence="6">
    <location>
        <begin position="312"/>
        <end position="333"/>
    </location>
</feature>